<evidence type="ECO:0000313" key="2">
    <source>
        <dbReference type="EMBL" id="EFW98691.1"/>
    </source>
</evidence>
<keyword evidence="3" id="KW-1185">Reference proteome</keyword>
<evidence type="ECO:0000256" key="1">
    <source>
        <dbReference type="SAM" id="MobiDB-lite"/>
    </source>
</evidence>
<dbReference type="STRING" id="655863.F0XV31"/>
<dbReference type="AlphaFoldDB" id="F0XV31"/>
<protein>
    <submittedName>
        <fullName evidence="2">Uncharacterized protein</fullName>
    </submittedName>
</protein>
<evidence type="ECO:0000313" key="3">
    <source>
        <dbReference type="Proteomes" id="UP000007796"/>
    </source>
</evidence>
<dbReference type="HOGENOM" id="CLU_2015527_0_0_1"/>
<dbReference type="InParanoid" id="F0XV31"/>
<gene>
    <name evidence="2" type="ORF">CMQ_4543</name>
</gene>
<sequence length="123" mass="14103">MHQDAMSSCGSRATGQVITGWAENADDFSMQNIADSHHWMAVTMIEDDDLMFDNKPLCTWYEEGRRRYSSGDNDNMVLSPSSSVEEEEELHRGRQRDRPQYQKPPTKHHKTASSSKSDDKSKH</sequence>
<dbReference type="eggNOG" id="ENOG502T47R">
    <property type="taxonomic scope" value="Eukaryota"/>
</dbReference>
<reference evidence="2 3" key="1">
    <citation type="journal article" date="2011" name="Proc. Natl. Acad. Sci. U.S.A.">
        <title>Genome and transcriptome analyses of the mountain pine beetle-fungal symbiont Grosmannia clavigera, a lodgepole pine pathogen.</title>
        <authorList>
            <person name="DiGuistini S."/>
            <person name="Wang Y."/>
            <person name="Liao N.Y."/>
            <person name="Taylor G."/>
            <person name="Tanguay P."/>
            <person name="Feau N."/>
            <person name="Henrissat B."/>
            <person name="Chan S.K."/>
            <person name="Hesse-Orce U."/>
            <person name="Alamouti S.M."/>
            <person name="Tsui C.K.M."/>
            <person name="Docking R.T."/>
            <person name="Levasseur A."/>
            <person name="Haridas S."/>
            <person name="Robertson G."/>
            <person name="Birol I."/>
            <person name="Holt R.A."/>
            <person name="Marra M.A."/>
            <person name="Hamelin R.C."/>
            <person name="Hirst M."/>
            <person name="Jones S.J.M."/>
            <person name="Bohlmann J."/>
            <person name="Breuil C."/>
        </authorList>
    </citation>
    <scope>NUCLEOTIDE SEQUENCE [LARGE SCALE GENOMIC DNA]</scope>
    <source>
        <strain evidence="3">kw1407 / UAMH 11150</strain>
    </source>
</reference>
<proteinExistence type="predicted"/>
<name>F0XV31_GROCL</name>
<dbReference type="EMBL" id="GL630006">
    <property type="protein sequence ID" value="EFW98691.1"/>
    <property type="molecule type" value="Genomic_DNA"/>
</dbReference>
<dbReference type="GeneID" id="25977766"/>
<dbReference type="RefSeq" id="XP_014168174.1">
    <property type="nucleotide sequence ID" value="XM_014312699.1"/>
</dbReference>
<dbReference type="OrthoDB" id="3519400at2759"/>
<dbReference type="Proteomes" id="UP000007796">
    <property type="component" value="Unassembled WGS sequence"/>
</dbReference>
<organism evidence="3">
    <name type="scientific">Grosmannia clavigera (strain kw1407 / UAMH 11150)</name>
    <name type="common">Blue stain fungus</name>
    <name type="synonym">Graphiocladiella clavigera</name>
    <dbReference type="NCBI Taxonomy" id="655863"/>
    <lineage>
        <taxon>Eukaryota</taxon>
        <taxon>Fungi</taxon>
        <taxon>Dikarya</taxon>
        <taxon>Ascomycota</taxon>
        <taxon>Pezizomycotina</taxon>
        <taxon>Sordariomycetes</taxon>
        <taxon>Sordariomycetidae</taxon>
        <taxon>Ophiostomatales</taxon>
        <taxon>Ophiostomataceae</taxon>
        <taxon>Leptographium</taxon>
    </lineage>
</organism>
<feature type="region of interest" description="Disordered" evidence="1">
    <location>
        <begin position="65"/>
        <end position="123"/>
    </location>
</feature>
<accession>F0XV31</accession>
<feature type="compositionally biased region" description="Basic and acidic residues" evidence="1">
    <location>
        <begin position="89"/>
        <end position="100"/>
    </location>
</feature>